<evidence type="ECO:0000256" key="3">
    <source>
        <dbReference type="ARBA" id="ARBA00022692"/>
    </source>
</evidence>
<sequence>MVHGYYGVMKNKMIFKQFGIYSLIGILNTLIHVVVFGLLLANDVSATWANGMAFFSTATFSYWANAKWTFQQSYQNLSSYMAFVAWMGSLAIFSGWLVDYLAWTSWLAIPFFMVLSVILGFLGAKKLVFRKGNSS</sequence>
<evidence type="ECO:0000256" key="4">
    <source>
        <dbReference type="ARBA" id="ARBA00022989"/>
    </source>
</evidence>
<keyword evidence="3 6" id="KW-0812">Transmembrane</keyword>
<feature type="transmembrane region" description="Helical" evidence="6">
    <location>
        <begin position="20"/>
        <end position="41"/>
    </location>
</feature>
<evidence type="ECO:0000259" key="7">
    <source>
        <dbReference type="Pfam" id="PF04138"/>
    </source>
</evidence>
<evidence type="ECO:0000256" key="1">
    <source>
        <dbReference type="ARBA" id="ARBA00004141"/>
    </source>
</evidence>
<name>A0A286EIF7_9NEIS</name>
<dbReference type="InterPro" id="IPR007267">
    <property type="entry name" value="GtrA_DPMS_TM"/>
</dbReference>
<comment type="similarity">
    <text evidence="2">Belongs to the GtrA family.</text>
</comment>
<proteinExistence type="inferred from homology"/>
<dbReference type="InterPro" id="IPR051401">
    <property type="entry name" value="GtrA_CellWall_Glycosyl"/>
</dbReference>
<feature type="transmembrane region" description="Helical" evidence="6">
    <location>
        <begin position="77"/>
        <end position="97"/>
    </location>
</feature>
<feature type="transmembrane region" description="Helical" evidence="6">
    <location>
        <begin position="47"/>
        <end position="65"/>
    </location>
</feature>
<evidence type="ECO:0000256" key="5">
    <source>
        <dbReference type="ARBA" id="ARBA00023136"/>
    </source>
</evidence>
<dbReference type="GO" id="GO:0005886">
    <property type="term" value="C:plasma membrane"/>
    <property type="evidence" value="ECO:0007669"/>
    <property type="project" value="TreeGrafter"/>
</dbReference>
<dbReference type="Pfam" id="PF04138">
    <property type="entry name" value="GtrA_DPMS_TM"/>
    <property type="match status" value="1"/>
</dbReference>
<dbReference type="PANTHER" id="PTHR38459">
    <property type="entry name" value="PROPHAGE BACTOPRENOL-LINKED GLUCOSE TRANSLOCASE HOMOLOG"/>
    <property type="match status" value="1"/>
</dbReference>
<evidence type="ECO:0000313" key="9">
    <source>
        <dbReference type="Proteomes" id="UP000219669"/>
    </source>
</evidence>
<dbReference type="PANTHER" id="PTHR38459:SF1">
    <property type="entry name" value="PROPHAGE BACTOPRENOL-LINKED GLUCOSE TRANSLOCASE HOMOLOG"/>
    <property type="match status" value="1"/>
</dbReference>
<dbReference type="AlphaFoldDB" id="A0A286EIF7"/>
<dbReference type="GO" id="GO:0000271">
    <property type="term" value="P:polysaccharide biosynthetic process"/>
    <property type="evidence" value="ECO:0007669"/>
    <property type="project" value="InterPro"/>
</dbReference>
<comment type="subcellular location">
    <subcellularLocation>
        <location evidence="1">Membrane</location>
        <topology evidence="1">Multi-pass membrane protein</topology>
    </subcellularLocation>
</comment>
<organism evidence="8 9">
    <name type="scientific">Alysiella filiformis DSM 16848</name>
    <dbReference type="NCBI Taxonomy" id="1120981"/>
    <lineage>
        <taxon>Bacteria</taxon>
        <taxon>Pseudomonadati</taxon>
        <taxon>Pseudomonadota</taxon>
        <taxon>Betaproteobacteria</taxon>
        <taxon>Neisseriales</taxon>
        <taxon>Neisseriaceae</taxon>
        <taxon>Alysiella</taxon>
    </lineage>
</organism>
<accession>A0A286EIF7</accession>
<keyword evidence="5 6" id="KW-0472">Membrane</keyword>
<protein>
    <submittedName>
        <fullName evidence="8">Flippase GtrA (Transmembrane translocase of bactoprenol-linked glucose)</fullName>
    </submittedName>
</protein>
<reference evidence="8 9" key="1">
    <citation type="submission" date="2017-09" db="EMBL/GenBank/DDBJ databases">
        <authorList>
            <person name="Ehlers B."/>
            <person name="Leendertz F.H."/>
        </authorList>
    </citation>
    <scope>NUCLEOTIDE SEQUENCE [LARGE SCALE GENOMIC DNA]</scope>
    <source>
        <strain evidence="8 9">DSM 16848</strain>
    </source>
</reference>
<feature type="domain" description="GtrA/DPMS transmembrane" evidence="7">
    <location>
        <begin position="21"/>
        <end position="129"/>
    </location>
</feature>
<dbReference type="Proteomes" id="UP000219669">
    <property type="component" value="Unassembled WGS sequence"/>
</dbReference>
<gene>
    <name evidence="8" type="ORF">SAMN02746062_02068</name>
</gene>
<dbReference type="EMBL" id="OCNF01000025">
    <property type="protein sequence ID" value="SOD70554.1"/>
    <property type="molecule type" value="Genomic_DNA"/>
</dbReference>
<evidence type="ECO:0000256" key="2">
    <source>
        <dbReference type="ARBA" id="ARBA00009399"/>
    </source>
</evidence>
<evidence type="ECO:0000313" key="8">
    <source>
        <dbReference type="EMBL" id="SOD70554.1"/>
    </source>
</evidence>
<keyword evidence="9" id="KW-1185">Reference proteome</keyword>
<keyword evidence="4 6" id="KW-1133">Transmembrane helix</keyword>
<feature type="transmembrane region" description="Helical" evidence="6">
    <location>
        <begin position="103"/>
        <end position="124"/>
    </location>
</feature>
<evidence type="ECO:0000256" key="6">
    <source>
        <dbReference type="SAM" id="Phobius"/>
    </source>
</evidence>